<evidence type="ECO:0000313" key="3">
    <source>
        <dbReference type="EMBL" id="CAE8711625.1"/>
    </source>
</evidence>
<gene>
    <name evidence="3" type="ORF">PGLA2088_LOCUS36572</name>
</gene>
<name>A0A813KSV5_POLGL</name>
<dbReference type="EMBL" id="CAJNNW010032184">
    <property type="protein sequence ID" value="CAE8711625.1"/>
    <property type="molecule type" value="Genomic_DNA"/>
</dbReference>
<accession>A0A813KSV5</accession>
<evidence type="ECO:0000256" key="1">
    <source>
        <dbReference type="SAM" id="MobiDB-lite"/>
    </source>
</evidence>
<feature type="non-terminal residue" evidence="3">
    <location>
        <position position="1"/>
    </location>
</feature>
<protein>
    <submittedName>
        <fullName evidence="3">Uncharacterized protein</fullName>
    </submittedName>
</protein>
<comment type="caution">
    <text evidence="3">The sequence shown here is derived from an EMBL/GenBank/DDBJ whole genome shotgun (WGS) entry which is preliminary data.</text>
</comment>
<feature type="region of interest" description="Disordered" evidence="1">
    <location>
        <begin position="152"/>
        <end position="201"/>
    </location>
</feature>
<organism evidence="3 4">
    <name type="scientific">Polarella glacialis</name>
    <name type="common">Dinoflagellate</name>
    <dbReference type="NCBI Taxonomy" id="89957"/>
    <lineage>
        <taxon>Eukaryota</taxon>
        <taxon>Sar</taxon>
        <taxon>Alveolata</taxon>
        <taxon>Dinophyceae</taxon>
        <taxon>Suessiales</taxon>
        <taxon>Suessiaceae</taxon>
        <taxon>Polarella</taxon>
    </lineage>
</organism>
<keyword evidence="2" id="KW-0812">Transmembrane</keyword>
<sequence length="201" mass="21003">VLATYACVVGRFLADDPFGAINDLFGGLFGTFLLKEDPQLAGCYKCLQDSPLGSMSEGGLGCLMPYLFMAGLNGIFSALRLYTIASRFGTLLPCTSRLVCFLPIWLLGSCLSQIGAASLCWQVFKGMQRQALGYTQAGDGVGGDSGWGGGSTVNWGSGGERAGSRDRGEDQEESGISMAQPSAGGFQPFQGTGHRLDEAGA</sequence>
<proteinExistence type="predicted"/>
<evidence type="ECO:0000256" key="2">
    <source>
        <dbReference type="SAM" id="Phobius"/>
    </source>
</evidence>
<feature type="transmembrane region" description="Helical" evidence="2">
    <location>
        <begin position="102"/>
        <end position="124"/>
    </location>
</feature>
<dbReference type="Proteomes" id="UP000626109">
    <property type="component" value="Unassembled WGS sequence"/>
</dbReference>
<dbReference type="AlphaFoldDB" id="A0A813KSV5"/>
<reference evidence="3" key="1">
    <citation type="submission" date="2021-02" db="EMBL/GenBank/DDBJ databases">
        <authorList>
            <person name="Dougan E. K."/>
            <person name="Rhodes N."/>
            <person name="Thang M."/>
            <person name="Chan C."/>
        </authorList>
    </citation>
    <scope>NUCLEOTIDE SEQUENCE</scope>
</reference>
<evidence type="ECO:0000313" key="4">
    <source>
        <dbReference type="Proteomes" id="UP000626109"/>
    </source>
</evidence>
<keyword evidence="2" id="KW-0472">Membrane</keyword>
<feature type="compositionally biased region" description="Gly residues" evidence="1">
    <location>
        <begin position="152"/>
        <end position="161"/>
    </location>
</feature>
<feature type="transmembrane region" description="Helical" evidence="2">
    <location>
        <begin position="63"/>
        <end position="82"/>
    </location>
</feature>
<keyword evidence="2" id="KW-1133">Transmembrane helix</keyword>